<accession>A0A395LKX6</accession>
<comment type="caution">
    <text evidence="1">The sequence shown here is derived from an EMBL/GenBank/DDBJ whole genome shotgun (WGS) entry which is preliminary data.</text>
</comment>
<dbReference type="Proteomes" id="UP000254101">
    <property type="component" value="Unassembled WGS sequence"/>
</dbReference>
<organism evidence="1 2">
    <name type="scientific">Alteriqipengyuania lutimaris</name>
    <dbReference type="NCBI Taxonomy" id="1538146"/>
    <lineage>
        <taxon>Bacteria</taxon>
        <taxon>Pseudomonadati</taxon>
        <taxon>Pseudomonadota</taxon>
        <taxon>Alphaproteobacteria</taxon>
        <taxon>Sphingomonadales</taxon>
        <taxon>Erythrobacteraceae</taxon>
        <taxon>Alteriqipengyuania</taxon>
    </lineage>
</organism>
<evidence type="ECO:0000313" key="2">
    <source>
        <dbReference type="Proteomes" id="UP000254101"/>
    </source>
</evidence>
<dbReference type="EMBL" id="QRBB01000001">
    <property type="protein sequence ID" value="RDS77339.1"/>
    <property type="molecule type" value="Genomic_DNA"/>
</dbReference>
<sequence length="292" mass="31330">MTMRRPAGLPDIVLAAGAWEARLRPGVGGCLSALTLGDTPVLRTMADRADHPLQSACFPLVPYCNRIAHGCFRFGGREVALDPNLGDHPHPLHGTGWLREWRVIRHDETSALLEDDYPGGADWPWPYRAHQHIALDKAGCTIRLIVENRADEPAPLGSGLHPYFRRAPDSRIAFDAHQMLGIDGDALADGTGHPADSLAPWSEGSALPDTLVDHCFTGWSGAATVTDTHGTIRLRGFGAPHVHIFAPPGGEELCIEPVSHPPDALNQSPEAMPIVQPGCAVGIALRIEADQG</sequence>
<dbReference type="CDD" id="cd09021">
    <property type="entry name" value="Aldose_epim_Ec_YphB"/>
    <property type="match status" value="1"/>
</dbReference>
<evidence type="ECO:0000313" key="1">
    <source>
        <dbReference type="EMBL" id="RDS77339.1"/>
    </source>
</evidence>
<dbReference type="SUPFAM" id="SSF74650">
    <property type="entry name" value="Galactose mutarotase-like"/>
    <property type="match status" value="1"/>
</dbReference>
<gene>
    <name evidence="1" type="ORF">DL238_06730</name>
</gene>
<dbReference type="InterPro" id="IPR011013">
    <property type="entry name" value="Gal_mutarotase_sf_dom"/>
</dbReference>
<dbReference type="GO" id="GO:0005975">
    <property type="term" value="P:carbohydrate metabolic process"/>
    <property type="evidence" value="ECO:0007669"/>
    <property type="project" value="InterPro"/>
</dbReference>
<dbReference type="Pfam" id="PF01263">
    <property type="entry name" value="Aldose_epim"/>
    <property type="match status" value="1"/>
</dbReference>
<protein>
    <submittedName>
        <fullName evidence="1">Aldose 1-epimerase</fullName>
    </submittedName>
</protein>
<name>A0A395LKX6_9SPHN</name>
<keyword evidence="2" id="KW-1185">Reference proteome</keyword>
<dbReference type="Gene3D" id="2.70.98.10">
    <property type="match status" value="1"/>
</dbReference>
<dbReference type="InterPro" id="IPR014718">
    <property type="entry name" value="GH-type_carb-bd"/>
</dbReference>
<dbReference type="GO" id="GO:0030246">
    <property type="term" value="F:carbohydrate binding"/>
    <property type="evidence" value="ECO:0007669"/>
    <property type="project" value="InterPro"/>
</dbReference>
<dbReference type="OrthoDB" id="9796517at2"/>
<proteinExistence type="predicted"/>
<dbReference type="GO" id="GO:0016853">
    <property type="term" value="F:isomerase activity"/>
    <property type="evidence" value="ECO:0007669"/>
    <property type="project" value="InterPro"/>
</dbReference>
<dbReference type="InterPro" id="IPR008183">
    <property type="entry name" value="Aldose_1/G6P_1-epimerase"/>
</dbReference>
<reference evidence="1 2" key="1">
    <citation type="submission" date="2018-07" db="EMBL/GenBank/DDBJ databases">
        <title>Erythrobacter nanhaiensis sp. nov., a novel member of the genus Erythrobacter isolated from the South China Sea.</title>
        <authorList>
            <person name="Chen X."/>
            <person name="Liu J."/>
        </authorList>
    </citation>
    <scope>NUCLEOTIDE SEQUENCE [LARGE SCALE GENOMIC DNA]</scope>
    <source>
        <strain evidence="1 2">S-5</strain>
    </source>
</reference>
<dbReference type="AlphaFoldDB" id="A0A395LKX6"/>